<feature type="region of interest" description="Disordered" evidence="1">
    <location>
        <begin position="274"/>
        <end position="302"/>
    </location>
</feature>
<reference evidence="2 3" key="1">
    <citation type="journal article" date="2010" name="Stand. Genomic Sci.">
        <title>Complete genome sequence of Segniliparus rotundus type strain (CDC 1076).</title>
        <authorList>
            <person name="Sikorski J."/>
            <person name="Lapidus A."/>
            <person name="Copeland A."/>
            <person name="Misra M."/>
            <person name="Glavina Del Rio T."/>
            <person name="Nolan M."/>
            <person name="Lucas S."/>
            <person name="Chen F."/>
            <person name="Tice H."/>
            <person name="Cheng J.F."/>
            <person name="Jando M."/>
            <person name="Schneider S."/>
            <person name="Bruce D."/>
            <person name="Goodwin L."/>
            <person name="Pitluck S."/>
            <person name="Liolios K."/>
            <person name="Mikhailova N."/>
            <person name="Pati A."/>
            <person name="Ivanova N."/>
            <person name="Mavromatis K."/>
            <person name="Chen A."/>
            <person name="Palaniappan K."/>
            <person name="Chertkov O."/>
            <person name="Land M."/>
            <person name="Hauser L."/>
            <person name="Chang Y.J."/>
            <person name="Jeffries C.D."/>
            <person name="Brettin T."/>
            <person name="Detter J.C."/>
            <person name="Han C."/>
            <person name="Rohde M."/>
            <person name="Goker M."/>
            <person name="Bristow J."/>
            <person name="Eisen J.A."/>
            <person name="Markowitz V."/>
            <person name="Hugenholtz P."/>
            <person name="Kyrpides N.C."/>
            <person name="Klenk H.P."/>
        </authorList>
    </citation>
    <scope>NUCLEOTIDE SEQUENCE [LARGE SCALE GENOMIC DNA]</scope>
    <source>
        <strain evidence="3">ATCC BAA-972 / CDC 1076 / CIP 108378 / DSM 44985 / JCM 13578</strain>
    </source>
</reference>
<keyword evidence="3" id="KW-1185">Reference proteome</keyword>
<evidence type="ECO:0000256" key="1">
    <source>
        <dbReference type="SAM" id="MobiDB-lite"/>
    </source>
</evidence>
<evidence type="ECO:0000313" key="2">
    <source>
        <dbReference type="EMBL" id="ADG97336.1"/>
    </source>
</evidence>
<protein>
    <submittedName>
        <fullName evidence="2">Uncharacterized protein</fullName>
    </submittedName>
</protein>
<dbReference type="KEGG" id="srt:Srot_0859"/>
<feature type="compositionally biased region" description="Acidic residues" evidence="1">
    <location>
        <begin position="292"/>
        <end position="302"/>
    </location>
</feature>
<proteinExistence type="predicted"/>
<dbReference type="AlphaFoldDB" id="D6ZE56"/>
<sequence>MKNESVRENAEVNVFTAFLRAQSEGRFRSSGALAEAAGIGRSTAYRLLNETRPRLPKIPSSDVLEGLALVFPEVGLDRIREIAREATRKPSAAPGPLTRSDLRRAHTRDLVAEIQSRTAELEEGNIYRNKIKNKMIKDANAALYIINDSIFIIVDKHLGEDRSELVDGFLQVCRAVLCDKAAFGSDLYVKMKKKFMALAREILQKPGSFNAEETEQALQYLKHVRSRASPVLERARQIEVTAECFEDEPMLDAALNEMVEAVRQVGASARAFRAELLGKPGPGPPATSPGGEENEDDTTNTT</sequence>
<organism evidence="2 3">
    <name type="scientific">Segniliparus rotundus (strain ATCC BAA-972 / CDC 1076 / CIP 108378 / DSM 44985 / JCM 13578)</name>
    <dbReference type="NCBI Taxonomy" id="640132"/>
    <lineage>
        <taxon>Bacteria</taxon>
        <taxon>Bacillati</taxon>
        <taxon>Actinomycetota</taxon>
        <taxon>Actinomycetes</taxon>
        <taxon>Mycobacteriales</taxon>
        <taxon>Segniliparaceae</taxon>
        <taxon>Segniliparus</taxon>
    </lineage>
</organism>
<dbReference type="Proteomes" id="UP000002247">
    <property type="component" value="Chromosome"/>
</dbReference>
<gene>
    <name evidence="2" type="ordered locus">Srot_0859</name>
</gene>
<dbReference type="HOGENOM" id="CLU_920989_0_0_11"/>
<evidence type="ECO:0000313" key="3">
    <source>
        <dbReference type="Proteomes" id="UP000002247"/>
    </source>
</evidence>
<dbReference type="EMBL" id="CP001958">
    <property type="protein sequence ID" value="ADG97336.1"/>
    <property type="molecule type" value="Genomic_DNA"/>
</dbReference>
<accession>D6ZE56</accession>
<name>D6ZE56_SEGRD</name>